<evidence type="ECO:0000256" key="1">
    <source>
        <dbReference type="ARBA" id="ARBA00023015"/>
    </source>
</evidence>
<evidence type="ECO:0000256" key="3">
    <source>
        <dbReference type="ARBA" id="ARBA00023163"/>
    </source>
</evidence>
<keyword evidence="3" id="KW-0804">Transcription</keyword>
<dbReference type="InterPro" id="IPR050959">
    <property type="entry name" value="MarA-like"/>
</dbReference>
<dbReference type="InterPro" id="IPR009057">
    <property type="entry name" value="Homeodomain-like_sf"/>
</dbReference>
<sequence>MKEQKEIVKKVIDYIEENLDKEINLDKISKKIGYSKFYLNRIFTKYTGVTMHKYLQNRRLTVAAQKLVKTDKPIVQIAYEAGYDTQQSFSFAFKQMYLYPPNLYRNIGIFHPKQDKISMCCSDISDYKFITGIKETAA</sequence>
<evidence type="ECO:0000259" key="4">
    <source>
        <dbReference type="PROSITE" id="PS01124"/>
    </source>
</evidence>
<dbReference type="GO" id="GO:0003700">
    <property type="term" value="F:DNA-binding transcription factor activity"/>
    <property type="evidence" value="ECO:0007669"/>
    <property type="project" value="InterPro"/>
</dbReference>
<comment type="caution">
    <text evidence="5">The sequence shown here is derived from an EMBL/GenBank/DDBJ whole genome shotgun (WGS) entry which is preliminary data.</text>
</comment>
<evidence type="ECO:0000313" key="5">
    <source>
        <dbReference type="EMBL" id="RKI89832.1"/>
    </source>
</evidence>
<organism evidence="5 6">
    <name type="scientific">Parablautia intestinalis</name>
    <dbReference type="NCBI Taxonomy" id="2320100"/>
    <lineage>
        <taxon>Bacteria</taxon>
        <taxon>Bacillati</taxon>
        <taxon>Bacillota</taxon>
        <taxon>Clostridia</taxon>
        <taxon>Lachnospirales</taxon>
        <taxon>Lachnospiraceae</taxon>
        <taxon>Parablautia</taxon>
    </lineage>
</organism>
<evidence type="ECO:0000256" key="2">
    <source>
        <dbReference type="ARBA" id="ARBA00023125"/>
    </source>
</evidence>
<dbReference type="EMBL" id="RAYQ01000019">
    <property type="protein sequence ID" value="RKI89832.1"/>
    <property type="molecule type" value="Genomic_DNA"/>
</dbReference>
<dbReference type="OrthoDB" id="8365150at2"/>
<proteinExistence type="predicted"/>
<dbReference type="GO" id="GO:0043565">
    <property type="term" value="F:sequence-specific DNA binding"/>
    <property type="evidence" value="ECO:0007669"/>
    <property type="project" value="InterPro"/>
</dbReference>
<dbReference type="PANTHER" id="PTHR47504">
    <property type="entry name" value="RIGHT ORIGIN-BINDING PROTEIN"/>
    <property type="match status" value="1"/>
</dbReference>
<evidence type="ECO:0000313" key="6">
    <source>
        <dbReference type="Proteomes" id="UP000280696"/>
    </source>
</evidence>
<dbReference type="AlphaFoldDB" id="A0A3A9AE00"/>
<dbReference type="PROSITE" id="PS01124">
    <property type="entry name" value="HTH_ARAC_FAMILY_2"/>
    <property type="match status" value="1"/>
</dbReference>
<dbReference type="PANTHER" id="PTHR47504:SF5">
    <property type="entry name" value="RIGHT ORIGIN-BINDING PROTEIN"/>
    <property type="match status" value="1"/>
</dbReference>
<feature type="domain" description="HTH araC/xylS-type" evidence="4">
    <location>
        <begin position="9"/>
        <end position="107"/>
    </location>
</feature>
<keyword evidence="6" id="KW-1185">Reference proteome</keyword>
<name>A0A3A9AE00_9FIRM</name>
<dbReference type="SUPFAM" id="SSF46689">
    <property type="entry name" value="Homeodomain-like"/>
    <property type="match status" value="2"/>
</dbReference>
<keyword evidence="2" id="KW-0238">DNA-binding</keyword>
<dbReference type="Gene3D" id="1.10.10.60">
    <property type="entry name" value="Homeodomain-like"/>
    <property type="match status" value="2"/>
</dbReference>
<keyword evidence="1" id="KW-0805">Transcription regulation</keyword>
<reference evidence="5 6" key="1">
    <citation type="submission" date="2018-09" db="EMBL/GenBank/DDBJ databases">
        <title>Murine metabolic-syndrome-specific gut microbial biobank.</title>
        <authorList>
            <person name="Liu C."/>
        </authorList>
    </citation>
    <scope>NUCLEOTIDE SEQUENCE [LARGE SCALE GENOMIC DNA]</scope>
    <source>
        <strain evidence="5 6">0.1xD8-82</strain>
    </source>
</reference>
<dbReference type="RefSeq" id="WP_120471480.1">
    <property type="nucleotide sequence ID" value="NZ_CATAJS010000039.1"/>
</dbReference>
<protein>
    <submittedName>
        <fullName evidence="5">AraC family transcriptional regulator</fullName>
    </submittedName>
</protein>
<dbReference type="InterPro" id="IPR018060">
    <property type="entry name" value="HTH_AraC"/>
</dbReference>
<dbReference type="SMART" id="SM00342">
    <property type="entry name" value="HTH_ARAC"/>
    <property type="match status" value="1"/>
</dbReference>
<dbReference type="Pfam" id="PF12833">
    <property type="entry name" value="HTH_18"/>
    <property type="match status" value="1"/>
</dbReference>
<gene>
    <name evidence="5" type="ORF">D7V94_16585</name>
</gene>
<accession>A0A3A9AE00</accession>
<dbReference type="Proteomes" id="UP000280696">
    <property type="component" value="Unassembled WGS sequence"/>
</dbReference>